<feature type="domain" description="YhfZ helix-turn-helix" evidence="1">
    <location>
        <begin position="27"/>
        <end position="74"/>
    </location>
</feature>
<dbReference type="Gene3D" id="3.40.190.10">
    <property type="entry name" value="Periplasmic binding protein-like II"/>
    <property type="match status" value="2"/>
</dbReference>
<accession>A0A0U9H8S2</accession>
<dbReference type="InterPro" id="IPR036388">
    <property type="entry name" value="WH-like_DNA-bd_sf"/>
</dbReference>
<dbReference type="InterPro" id="IPR032791">
    <property type="entry name" value="YhfZ_C"/>
</dbReference>
<reference evidence="3 4" key="2">
    <citation type="journal article" date="2016" name="Genome Announc.">
        <title>Draft Genome Sequence of Oceanobacillus picturae Heshi-B3, Isolated from Fermented Rice Bran in a Traditional Japanese Seafood Dish.</title>
        <authorList>
            <person name="Akuzawa S."/>
            <person name="Nagaoka J."/>
            <person name="Kanekatsu M."/>
            <person name="Kanesaki Y."/>
            <person name="Suzuki T."/>
        </authorList>
    </citation>
    <scope>NUCLEOTIDE SEQUENCE [LARGE SCALE GENOMIC DNA]</scope>
    <source>
        <strain evidence="3 4">Heshi-B3</strain>
    </source>
</reference>
<dbReference type="Gene3D" id="1.10.10.10">
    <property type="entry name" value="Winged helix-like DNA-binding domain superfamily/Winged helix DNA-binding domain"/>
    <property type="match status" value="1"/>
</dbReference>
<dbReference type="Pfam" id="PF14503">
    <property type="entry name" value="YhfZ_C"/>
    <property type="match status" value="1"/>
</dbReference>
<dbReference type="Proteomes" id="UP000052946">
    <property type="component" value="Unassembled WGS sequence"/>
</dbReference>
<organism evidence="3 4">
    <name type="scientific">Oceanobacillus picturae</name>
    <dbReference type="NCBI Taxonomy" id="171693"/>
    <lineage>
        <taxon>Bacteria</taxon>
        <taxon>Bacillati</taxon>
        <taxon>Bacillota</taxon>
        <taxon>Bacilli</taxon>
        <taxon>Bacillales</taxon>
        <taxon>Bacillaceae</taxon>
        <taxon>Oceanobacillus</taxon>
    </lineage>
</organism>
<protein>
    <submittedName>
        <fullName evidence="3">Transcriptional regulator</fullName>
    </submittedName>
</protein>
<evidence type="ECO:0000313" key="3">
    <source>
        <dbReference type="EMBL" id="GAQ19063.1"/>
    </source>
</evidence>
<reference evidence="4" key="1">
    <citation type="submission" date="2015-07" db="EMBL/GenBank/DDBJ databases">
        <title>Draft Genome Sequence of Oceanobacillus picturae Heshi-B3 that Was Isolated from Fermented Rice Bran with Aging Salted Mackerel, Which Was Named Heshiko as Traditional Fermented Seafood in Japan.</title>
        <authorList>
            <person name="Akuzawa S."/>
            <person name="Nakagawa J."/>
            <person name="Kanekatsu T."/>
            <person name="Kanesaki Y."/>
            <person name="Suzuki T."/>
        </authorList>
    </citation>
    <scope>NUCLEOTIDE SEQUENCE [LARGE SCALE GENOMIC DNA]</scope>
    <source>
        <strain evidence="4">Heshi-B3</strain>
    </source>
</reference>
<dbReference type="Pfam" id="PF14502">
    <property type="entry name" value="HTH_41"/>
    <property type="match status" value="1"/>
</dbReference>
<name>A0A0U9H8S2_9BACI</name>
<dbReference type="InterPro" id="IPR041444">
    <property type="entry name" value="HTH_41"/>
</dbReference>
<evidence type="ECO:0000259" key="1">
    <source>
        <dbReference type="Pfam" id="PF14502"/>
    </source>
</evidence>
<evidence type="ECO:0000313" key="4">
    <source>
        <dbReference type="Proteomes" id="UP000052946"/>
    </source>
</evidence>
<feature type="domain" description="Uncharacterised protein YhfZ C-terminal" evidence="2">
    <location>
        <begin position="78"/>
        <end position="310"/>
    </location>
</feature>
<proteinExistence type="predicted"/>
<sequence length="310" mass="34637">MSRILEGLYSKNGLAAKEIASKMLHIREGSRIPRVSDFAEEFSIGNGTVQGALKVLENIHAIKLEARGHMGTFLLKKDVHLLKEIAGDGSFIGAMPLPYSTKYEGLATGLIEASESMLNHINLAYMRGSKQRLDALKTRRYDFIIMSQLAAEEEIAKDSNLEIAVNFGPHTYVSTHQVFFANKQNDRVIDGMRVGIDYTSIDQSKITLLECEGLEIELVPVNNMQLFDMLLSGDIDAAVWNADENRTNGDMGVGTFRSPKAREISEKATSSVVLIEKDRSDVKKYLGKLDIMDIVETQRKVVRKEKLPHY</sequence>
<dbReference type="RefSeq" id="WP_058950822.1">
    <property type="nucleotide sequence ID" value="NZ_BBXV01000037.1"/>
</dbReference>
<dbReference type="EMBL" id="BBXV01000037">
    <property type="protein sequence ID" value="GAQ19063.1"/>
    <property type="molecule type" value="Genomic_DNA"/>
</dbReference>
<dbReference type="SUPFAM" id="SSF53850">
    <property type="entry name" value="Periplasmic binding protein-like II"/>
    <property type="match status" value="1"/>
</dbReference>
<dbReference type="AlphaFoldDB" id="A0A0U9H8S2"/>
<dbReference type="NCBIfam" id="NF041241">
    <property type="entry name" value="YhfZ_full"/>
    <property type="match status" value="1"/>
</dbReference>
<comment type="caution">
    <text evidence="3">The sequence shown here is derived from an EMBL/GenBank/DDBJ whole genome shotgun (WGS) entry which is preliminary data.</text>
</comment>
<evidence type="ECO:0000259" key="2">
    <source>
        <dbReference type="Pfam" id="PF14503"/>
    </source>
</evidence>
<gene>
    <name evidence="3" type="ORF">OPHB3_3022</name>
</gene>